<dbReference type="SUPFAM" id="SSF57667">
    <property type="entry name" value="beta-beta-alpha zinc fingers"/>
    <property type="match status" value="2"/>
</dbReference>
<reference evidence="4" key="2">
    <citation type="submission" date="2022-10" db="EMBL/GenBank/DDBJ databases">
        <authorList>
            <consortium name="ENA_rothamsted_submissions"/>
            <consortium name="culmorum"/>
            <person name="King R."/>
        </authorList>
    </citation>
    <scope>NUCLEOTIDE SEQUENCE</scope>
</reference>
<feature type="domain" description="C2H2-type" evidence="3">
    <location>
        <begin position="643"/>
        <end position="666"/>
    </location>
</feature>
<evidence type="ECO:0000256" key="1">
    <source>
        <dbReference type="PROSITE-ProRule" id="PRU00042"/>
    </source>
</evidence>
<evidence type="ECO:0000313" key="4">
    <source>
        <dbReference type="EMBL" id="CAH1119243.1"/>
    </source>
</evidence>
<gene>
    <name evidence="4" type="ORF">PHAECO_LOCUS2808</name>
</gene>
<reference evidence="4" key="1">
    <citation type="submission" date="2022-01" db="EMBL/GenBank/DDBJ databases">
        <authorList>
            <person name="King R."/>
        </authorList>
    </citation>
    <scope>NUCLEOTIDE SEQUENCE</scope>
</reference>
<dbReference type="InterPro" id="IPR045914">
    <property type="entry name" value="Zn532-like"/>
</dbReference>
<dbReference type="OrthoDB" id="8856548at2759"/>
<keyword evidence="1" id="KW-0862">Zinc</keyword>
<keyword evidence="1" id="KW-0863">Zinc-finger</keyword>
<evidence type="ECO:0000313" key="5">
    <source>
        <dbReference type="Proteomes" id="UP001153737"/>
    </source>
</evidence>
<feature type="domain" description="C2H2-type" evidence="3">
    <location>
        <begin position="309"/>
        <end position="339"/>
    </location>
</feature>
<dbReference type="PANTHER" id="PTHR47222">
    <property type="entry name" value="ZINC FINGER PROTEIN 532-RELATED"/>
    <property type="match status" value="1"/>
</dbReference>
<feature type="region of interest" description="Disordered" evidence="2">
    <location>
        <begin position="552"/>
        <end position="598"/>
    </location>
</feature>
<feature type="domain" description="C2H2-type" evidence="3">
    <location>
        <begin position="341"/>
        <end position="365"/>
    </location>
</feature>
<organism evidence="4 5">
    <name type="scientific">Phaedon cochleariae</name>
    <name type="common">Mustard beetle</name>
    <dbReference type="NCBI Taxonomy" id="80249"/>
    <lineage>
        <taxon>Eukaryota</taxon>
        <taxon>Metazoa</taxon>
        <taxon>Ecdysozoa</taxon>
        <taxon>Arthropoda</taxon>
        <taxon>Hexapoda</taxon>
        <taxon>Insecta</taxon>
        <taxon>Pterygota</taxon>
        <taxon>Neoptera</taxon>
        <taxon>Endopterygota</taxon>
        <taxon>Coleoptera</taxon>
        <taxon>Polyphaga</taxon>
        <taxon>Cucujiformia</taxon>
        <taxon>Chrysomeloidea</taxon>
        <taxon>Chrysomelidae</taxon>
        <taxon>Chrysomelinae</taxon>
        <taxon>Chrysomelini</taxon>
        <taxon>Phaedon</taxon>
    </lineage>
</organism>
<dbReference type="EMBL" id="OU896718">
    <property type="protein sequence ID" value="CAH1119243.1"/>
    <property type="molecule type" value="Genomic_DNA"/>
</dbReference>
<dbReference type="SMART" id="SM00355">
    <property type="entry name" value="ZnF_C2H2"/>
    <property type="match status" value="11"/>
</dbReference>
<proteinExistence type="predicted"/>
<sequence length="739" mass="85539">MPELSRSPSNDKTIRGHKVSSTYLWNILFEDISKEWISFKPTLGIHVYPCYSCRHMFSSLRSLQDHVNRRIILLKYNCAICLEKQIFYNRCSFLLHARTHFDLDQGHINLSDIEIHPLPIHLAGFLPYHGIEPLYREEEEELIANNVYINAQFYSPDFIQKGKSQIVLTPSDLLFKQNSTTTLGLKQICKNLPKCEFITLEEQNNLRKQTFLVESLIEDNFEIKNEPSDYCDQVTLPIISKVESLQDKADDLPYCLDCNVMQEGTMAEHYQGDNRPTDSSLCCSKCKFIASTKCSLRAHVRIHSGAAPHICPDCGENFDTYDQVNSHMNEVCFHLSKSVRFRCPGKRCGKLFATPTTFAAHFKIHFKCMYTCCLCKSVFLKTEEAAVHAATHQEICKFRREYECTLCQDLGTLNESGFEAHLEYHTTDTERCMYAYMCKNCRSYFRSTLTYAVHLLKCNDKGKAVTQPSKSSTKYVTADCEICHNKIIYPPDKPVKSCCRCRSQQIQPKLTTKRYYCILCSQQIQFKEKISHMKVCRYARPMVVLDKMVSDDSFQSSNGDISPSRRLSLRRSGDRGEENQKKKRKRYHVPSHSRRKVMEPDLTAEKPVLFDGVYNCKACEFTSTERADFHVHIKTHRDISTAYQCMECGECFVVKPSLYKHLMHFHNISDYQSYLQENDCYDVDAVQELENTMRLAPGESKEPVRENQCRVCRVQFEDSAALNIHFRIHGMAFLLKNAK</sequence>
<dbReference type="PROSITE" id="PS00028">
    <property type="entry name" value="ZINC_FINGER_C2H2_1"/>
    <property type="match status" value="4"/>
</dbReference>
<accession>A0A9P0DER0</accession>
<name>A0A9P0DER0_PHACE</name>
<dbReference type="Gene3D" id="3.30.160.60">
    <property type="entry name" value="Classic Zinc Finger"/>
    <property type="match status" value="2"/>
</dbReference>
<dbReference type="InterPro" id="IPR013087">
    <property type="entry name" value="Znf_C2H2_type"/>
</dbReference>
<dbReference type="InterPro" id="IPR036236">
    <property type="entry name" value="Znf_C2H2_sf"/>
</dbReference>
<feature type="compositionally biased region" description="Basic residues" evidence="2">
    <location>
        <begin position="581"/>
        <end position="595"/>
    </location>
</feature>
<keyword evidence="1" id="KW-0479">Metal-binding</keyword>
<dbReference type="Pfam" id="PF25412">
    <property type="entry name" value="zf-C2H2_ZNF592"/>
    <property type="match status" value="1"/>
</dbReference>
<keyword evidence="5" id="KW-1185">Reference proteome</keyword>
<evidence type="ECO:0000259" key="3">
    <source>
        <dbReference type="PROSITE" id="PS50157"/>
    </source>
</evidence>
<feature type="compositionally biased region" description="Polar residues" evidence="2">
    <location>
        <begin position="552"/>
        <end position="561"/>
    </location>
</feature>
<feature type="domain" description="C2H2-type" evidence="3">
    <location>
        <begin position="281"/>
        <end position="308"/>
    </location>
</feature>
<dbReference type="PANTHER" id="PTHR47222:SF5">
    <property type="entry name" value="LOW QUALITY PROTEIN: ZINC FINGER PROTEIN 532-LIKE"/>
    <property type="match status" value="1"/>
</dbReference>
<protein>
    <recommendedName>
        <fullName evidence="3">C2H2-type domain-containing protein</fullName>
    </recommendedName>
</protein>
<evidence type="ECO:0000256" key="2">
    <source>
        <dbReference type="SAM" id="MobiDB-lite"/>
    </source>
</evidence>
<dbReference type="GO" id="GO:0008270">
    <property type="term" value="F:zinc ion binding"/>
    <property type="evidence" value="ECO:0007669"/>
    <property type="project" value="UniProtKB-KW"/>
</dbReference>
<dbReference type="InterPro" id="IPR057356">
    <property type="entry name" value="Znf-C2H2_ZNF592"/>
</dbReference>
<dbReference type="AlphaFoldDB" id="A0A9P0DER0"/>
<dbReference type="PROSITE" id="PS50157">
    <property type="entry name" value="ZINC_FINGER_C2H2_2"/>
    <property type="match status" value="4"/>
</dbReference>
<feature type="compositionally biased region" description="Basic and acidic residues" evidence="2">
    <location>
        <begin position="571"/>
        <end position="580"/>
    </location>
</feature>
<dbReference type="Proteomes" id="UP001153737">
    <property type="component" value="Chromosome 12"/>
</dbReference>